<dbReference type="InterPro" id="IPR018076">
    <property type="entry name" value="T2SS_GspF_dom"/>
</dbReference>
<feature type="domain" description="Type II secretion system protein GspF" evidence="8">
    <location>
        <begin position="220"/>
        <end position="342"/>
    </location>
</feature>
<dbReference type="eggNOG" id="COG1459">
    <property type="taxonomic scope" value="Bacteria"/>
</dbReference>
<dbReference type="NCBIfam" id="NF041012">
    <property type="entry name" value="T4P_ComGB"/>
    <property type="match status" value="1"/>
</dbReference>
<feature type="transmembrane region" description="Helical" evidence="7">
    <location>
        <begin position="319"/>
        <end position="344"/>
    </location>
</feature>
<feature type="transmembrane region" description="Helical" evidence="7">
    <location>
        <begin position="118"/>
        <end position="136"/>
    </location>
</feature>
<evidence type="ECO:0000313" key="10">
    <source>
        <dbReference type="Proteomes" id="UP000028875"/>
    </source>
</evidence>
<comment type="similarity">
    <text evidence="2">Belongs to the GSP F family.</text>
</comment>
<reference evidence="10" key="2">
    <citation type="submission" date="2014-05" db="EMBL/GenBank/DDBJ databases">
        <title>Draft genome sequence of Virgibacillus massiliensis Vm-5.</title>
        <authorList>
            <person name="Khelaifia S."/>
            <person name="Croce O."/>
            <person name="Lagier J.C."/>
            <person name="Raoult D."/>
        </authorList>
    </citation>
    <scope>NUCLEOTIDE SEQUENCE [LARGE SCALE GENOMIC DNA]</scope>
    <source>
        <strain evidence="10">Vm-5</strain>
    </source>
</reference>
<dbReference type="Gene3D" id="1.20.81.30">
    <property type="entry name" value="Type II secretion system (T2SS), domain F"/>
    <property type="match status" value="2"/>
</dbReference>
<evidence type="ECO:0000256" key="3">
    <source>
        <dbReference type="ARBA" id="ARBA00022475"/>
    </source>
</evidence>
<feature type="transmembrane region" description="Helical" evidence="7">
    <location>
        <begin position="156"/>
        <end position="189"/>
    </location>
</feature>
<reference evidence="9 10" key="1">
    <citation type="submission" date="2014-03" db="EMBL/GenBank/DDBJ databases">
        <authorList>
            <person name="Urmite Genomes U."/>
        </authorList>
    </citation>
    <scope>NUCLEOTIDE SEQUENCE [LARGE SCALE GENOMIC DNA]</scope>
    <source>
        <strain evidence="9 10">Vm-5</strain>
    </source>
</reference>
<dbReference type="InterPro" id="IPR042094">
    <property type="entry name" value="T2SS_GspF_sf"/>
</dbReference>
<evidence type="ECO:0000256" key="4">
    <source>
        <dbReference type="ARBA" id="ARBA00022692"/>
    </source>
</evidence>
<evidence type="ECO:0000313" key="9">
    <source>
        <dbReference type="EMBL" id="CDQ39674.1"/>
    </source>
</evidence>
<dbReference type="PRINTS" id="PR00812">
    <property type="entry name" value="BCTERIALGSPF"/>
</dbReference>
<evidence type="ECO:0000256" key="5">
    <source>
        <dbReference type="ARBA" id="ARBA00022989"/>
    </source>
</evidence>
<evidence type="ECO:0000256" key="7">
    <source>
        <dbReference type="SAM" id="Phobius"/>
    </source>
</evidence>
<evidence type="ECO:0000256" key="6">
    <source>
        <dbReference type="ARBA" id="ARBA00023136"/>
    </source>
</evidence>
<dbReference type="GO" id="GO:0005886">
    <property type="term" value="C:plasma membrane"/>
    <property type="evidence" value="ECO:0007669"/>
    <property type="project" value="UniProtKB-SubCell"/>
</dbReference>
<dbReference type="PANTHER" id="PTHR30012">
    <property type="entry name" value="GENERAL SECRETION PATHWAY PROTEIN"/>
    <property type="match status" value="1"/>
</dbReference>
<accession>A0A024QB04</accession>
<keyword evidence="6 7" id="KW-0472">Membrane</keyword>
<dbReference type="Proteomes" id="UP000028875">
    <property type="component" value="Unassembled WGS sequence"/>
</dbReference>
<dbReference type="InterPro" id="IPR003004">
    <property type="entry name" value="GspF/PilC"/>
</dbReference>
<evidence type="ECO:0000256" key="2">
    <source>
        <dbReference type="ARBA" id="ARBA00005745"/>
    </source>
</evidence>
<comment type="subcellular location">
    <subcellularLocation>
        <location evidence="1">Cell membrane</location>
        <topology evidence="1">Multi-pass membrane protein</topology>
    </subcellularLocation>
</comment>
<dbReference type="OrthoDB" id="2974223at2"/>
<gene>
    <name evidence="9" type="ORF">BN990_01986</name>
</gene>
<dbReference type="RefSeq" id="WP_038243771.1">
    <property type="nucleotide sequence ID" value="NZ_BNER01000002.1"/>
</dbReference>
<keyword evidence="5 7" id="KW-1133">Transmembrane helix</keyword>
<sequence length="350" mass="41268">MDLYLKQFLVKSKDRISDDDQLQFLKRMHRLLDNGYSLLGTLEVMTWDKQLANTAEQIINSLKNGFSLEQALSNCSFHSSIVNYISFANTNQNIEENIQRCYMMFEQRLNNLKKFKHLLRYPLILLSLFLPLLFILKQSVLPSFLELYQQSPSSSSLIIFSIFLIDWLGLLLILTCLGIGGIAILWKIYNQRLSIEKKLRVYQRIPIFRTYIKLQTSFLFASQFSTLIKTGMSFKDVLDQMIYQEKQPIISYYCRRMGKQLSNGHPIPTLISQFFFLEMQLTAIFQRSNNNQALETDLFLYAEILLEEIQRKLVKYLTYIQPVFFIIIACFILFVYITLMWPMFQLVKTI</sequence>
<dbReference type="STRING" id="1462526.BN990_01986"/>
<dbReference type="InterPro" id="IPR047692">
    <property type="entry name" value="T4P_ComGB"/>
</dbReference>
<dbReference type="EMBL" id="CCDP010000001">
    <property type="protein sequence ID" value="CDQ39674.1"/>
    <property type="molecule type" value="Genomic_DNA"/>
</dbReference>
<dbReference type="PANTHER" id="PTHR30012:SF0">
    <property type="entry name" value="TYPE II SECRETION SYSTEM PROTEIN F-RELATED"/>
    <property type="match status" value="1"/>
</dbReference>
<keyword evidence="3" id="KW-1003">Cell membrane</keyword>
<evidence type="ECO:0000256" key="1">
    <source>
        <dbReference type="ARBA" id="ARBA00004651"/>
    </source>
</evidence>
<proteinExistence type="inferred from homology"/>
<dbReference type="AlphaFoldDB" id="A0A024QB04"/>
<name>A0A024QB04_9BACI</name>
<protein>
    <submittedName>
        <fullName evidence="9">Type IV pilin biogenesis protein</fullName>
    </submittedName>
</protein>
<dbReference type="Pfam" id="PF00482">
    <property type="entry name" value="T2SSF"/>
    <property type="match status" value="2"/>
</dbReference>
<feature type="domain" description="Type II secretion system protein GspF" evidence="8">
    <location>
        <begin position="24"/>
        <end position="136"/>
    </location>
</feature>
<comment type="caution">
    <text evidence="9">The sequence shown here is derived from an EMBL/GenBank/DDBJ whole genome shotgun (WGS) entry which is preliminary data.</text>
</comment>
<evidence type="ECO:0000259" key="8">
    <source>
        <dbReference type="Pfam" id="PF00482"/>
    </source>
</evidence>
<keyword evidence="4 7" id="KW-0812">Transmembrane</keyword>
<organism evidence="9 10">
    <name type="scientific">Virgibacillus massiliensis</name>
    <dbReference type="NCBI Taxonomy" id="1462526"/>
    <lineage>
        <taxon>Bacteria</taxon>
        <taxon>Bacillati</taxon>
        <taxon>Bacillota</taxon>
        <taxon>Bacilli</taxon>
        <taxon>Bacillales</taxon>
        <taxon>Bacillaceae</taxon>
        <taxon>Virgibacillus</taxon>
    </lineage>
</organism>
<keyword evidence="10" id="KW-1185">Reference proteome</keyword>